<feature type="signal peptide" evidence="3">
    <location>
        <begin position="1"/>
        <end position="18"/>
    </location>
</feature>
<feature type="transmembrane region" description="Helical" evidence="2">
    <location>
        <begin position="350"/>
        <end position="375"/>
    </location>
</feature>
<reference evidence="4" key="1">
    <citation type="submission" date="2022-01" db="EMBL/GenBank/DDBJ databases">
        <authorList>
            <person name="King R."/>
        </authorList>
    </citation>
    <scope>NUCLEOTIDE SEQUENCE</scope>
</reference>
<organism evidence="4 5">
    <name type="scientific">Nezara viridula</name>
    <name type="common">Southern green stink bug</name>
    <name type="synonym">Cimex viridulus</name>
    <dbReference type="NCBI Taxonomy" id="85310"/>
    <lineage>
        <taxon>Eukaryota</taxon>
        <taxon>Metazoa</taxon>
        <taxon>Ecdysozoa</taxon>
        <taxon>Arthropoda</taxon>
        <taxon>Hexapoda</taxon>
        <taxon>Insecta</taxon>
        <taxon>Pterygota</taxon>
        <taxon>Neoptera</taxon>
        <taxon>Paraneoptera</taxon>
        <taxon>Hemiptera</taxon>
        <taxon>Heteroptera</taxon>
        <taxon>Panheteroptera</taxon>
        <taxon>Pentatomomorpha</taxon>
        <taxon>Pentatomoidea</taxon>
        <taxon>Pentatomidae</taxon>
        <taxon>Pentatominae</taxon>
        <taxon>Nezara</taxon>
    </lineage>
</organism>
<feature type="chain" id="PRO_5040143756" description="Neuropeptide" evidence="3">
    <location>
        <begin position="19"/>
        <end position="447"/>
    </location>
</feature>
<evidence type="ECO:0000256" key="2">
    <source>
        <dbReference type="SAM" id="Phobius"/>
    </source>
</evidence>
<evidence type="ECO:0000313" key="5">
    <source>
        <dbReference type="Proteomes" id="UP001152798"/>
    </source>
</evidence>
<keyword evidence="2" id="KW-0812">Transmembrane</keyword>
<evidence type="ECO:0000256" key="1">
    <source>
        <dbReference type="SAM" id="MobiDB-lite"/>
    </source>
</evidence>
<evidence type="ECO:0000256" key="3">
    <source>
        <dbReference type="SAM" id="SignalP"/>
    </source>
</evidence>
<sequence length="447" mass="49356">MILVISIVIGFISTPTLGEGVSTLTAKTLNNSANVRTVLFRDTDTCKVCWSKEDLNLLVARRLVQDLIPRKIPRDFPALYTYLKDVIETVKAKSNEKNLHTMLLATYDALGGYLHAIAIPILNEAFYAGNVDFTTTSNLHTLLGTMMAFLGTNGNGWAPPCDMRRIPTKVAALPIRMCKTVEACDAFVINNRSSSSSVGSDECEPGSSSGPSQESKIQIPFLDDNAYPSAIAVPLKEHPLFSLMSECAVNIVPKYYILAMRCLSSPSYSNKDIINFNRQLHRWIIATVVPHLHEIERWYPGFGSIMRVVETMNQRGLASTEIIKIDTKESNRSVCIDLPPSSVCSWSFNVVPWLIIAAIVLIALIIAICCVRCCINCIRSRRSNEADAKGAYCQDHFTNTLVNLYCGIKGRQPPFEGGETSQGRSRRGFGSSAPSYEGESSDDYETE</sequence>
<evidence type="ECO:0000313" key="4">
    <source>
        <dbReference type="EMBL" id="CAH1397800.1"/>
    </source>
</evidence>
<dbReference type="EMBL" id="OV725080">
    <property type="protein sequence ID" value="CAH1397800.1"/>
    <property type="molecule type" value="Genomic_DNA"/>
</dbReference>
<dbReference type="OrthoDB" id="6614503at2759"/>
<evidence type="ECO:0008006" key="6">
    <source>
        <dbReference type="Google" id="ProtNLM"/>
    </source>
</evidence>
<dbReference type="AlphaFoldDB" id="A0A9P0H906"/>
<keyword evidence="3" id="KW-0732">Signal</keyword>
<keyword evidence="5" id="KW-1185">Reference proteome</keyword>
<accession>A0A9P0H906</accession>
<proteinExistence type="predicted"/>
<gene>
    <name evidence="4" type="ORF">NEZAVI_LOCUS7568</name>
</gene>
<keyword evidence="2" id="KW-0472">Membrane</keyword>
<dbReference type="Proteomes" id="UP001152798">
    <property type="component" value="Chromosome 4"/>
</dbReference>
<keyword evidence="2" id="KW-1133">Transmembrane helix</keyword>
<protein>
    <recommendedName>
        <fullName evidence="6">Neuropeptide</fullName>
    </recommendedName>
</protein>
<feature type="region of interest" description="Disordered" evidence="1">
    <location>
        <begin position="193"/>
        <end position="215"/>
    </location>
</feature>
<name>A0A9P0H906_NEZVI</name>
<feature type="region of interest" description="Disordered" evidence="1">
    <location>
        <begin position="415"/>
        <end position="447"/>
    </location>
</feature>